<feature type="domain" description="Phage tail tape measure protein" evidence="4">
    <location>
        <begin position="332"/>
        <end position="517"/>
    </location>
</feature>
<proteinExistence type="predicted"/>
<evidence type="ECO:0000313" key="6">
    <source>
        <dbReference type="Proteomes" id="UP000266497"/>
    </source>
</evidence>
<evidence type="ECO:0000259" key="4">
    <source>
        <dbReference type="Pfam" id="PF10145"/>
    </source>
</evidence>
<dbReference type="PANTHER" id="PTHR37813:SF1">
    <property type="entry name" value="FELS-2 PROPHAGE PROTEIN"/>
    <property type="match status" value="1"/>
</dbReference>
<sequence length="1287" mass="142612">MAELKITDLVDEKEIEQVKQLGQEIEKVKSIYGDAAKELAKGLKMNVEVVGDLDKLNAVIITQAKKADGATNDLNAALKKQSELAERVAKSLDEQIKSGNLSATQMKKLTDASKKNAESLEKLAKAEATVEKAQRASNTAKKSANVTEQERQKIITDAIAATYKEIHSIQEANDMNRLLRKAVKLVRDTDEEYIQTIGRLNSTIGVNTDYVKRNSDRYTQQKMTVGDYTESIKRAWMEIQRGNSAMKNMGIIAKSTGNLLKTSFNSGISQVTIGVGSMIKGMLGAQAVIAGIQKLTGAIRQGVNTAIDFEAANSKLAAILGTTKGEIKDLTADARRLGEATKYTASEATNLQIELSKLGFPKTEILDMTEGVLKFAQATGAELPEAAALAGAALRMFGADTEETERYVSAMAVATTKSALSFSYLQTAMPIVGPVAKAFNFTIEDTLALLGKLADAGFDASMSATATRNILLNLADGSGKLAQALGGPVKTLPELVDGLKRLKEQGIDLNSTLEMTDKRSVAAFNAFLTASDKIVPLRDQITGVEDDLNKMADTMGNNVQGALYNLSSAWESLMLTIMDNTGAMKDFIDMATNGIRKINEWLMNAEQLADKQVETAKRAASPYAEESIKSEIIAINRLKDEYLKAGNDETTALEKAKNERIAILEQELSKQQSLRNKFYNENQQLWKDMGDASFFKQAFGLEKTNAEFSEEQTKTWNEYLDKVTKVTSLEKQIADIRKISNSTDVTIGTTRLTDEEKKALEKAEKERLAIKEKYQQSELALMDEGLEKQIKSISLNYSRQIAAIRGNSEEESATRNNLAEKMEKEISDAKIKFALDAEKNNLSNRMAIIQKGTQEELDLKIKMLDLEREEEMNTAEKSGEDVFLIDEKYKKKRQGLLEEFASEQILQIADNAAAEQAVRDRQFQTDLLNLKRRKETENMSSEQYAEEEYLIKLDYVRKTTEAAIDAIEQELNVDNLSAKDRKKLTEELCKLKADLANKEADAEITAIEKINKAEEKAYKERIKNLKKWLQTASQAVSTIGDLVGTLYDGQLDKIEEESEANTDAHDSEIERIELLKEQKIISEEEAQARKRAAEDKTRKKEEELEKRRQDIQYKQAVWDKAANIANASIATALAITEALPNFVLAALVGAMGAVQVATIMATPIPQYAKGTDNHTGGPAIVGDGGKKEIVVYSGKAWITPDVPTLVDLPRGTQVLPDAGLYHLSSVDFLNISQQHVGKTENNIVVNNDYSSLNHELKGMRSDMRKMAKQQHRDAYDFNYELYKRTRL</sequence>
<feature type="region of interest" description="Disordered" evidence="3">
    <location>
        <begin position="1087"/>
        <end position="1106"/>
    </location>
</feature>
<comment type="caution">
    <text evidence="5">The sequence shown here is derived from an EMBL/GenBank/DDBJ whole genome shotgun (WGS) entry which is preliminary data.</text>
</comment>
<protein>
    <submittedName>
        <fullName evidence="5">Phage tail tape measure protein</fullName>
    </submittedName>
</protein>
<dbReference type="RefSeq" id="WP_117892994.1">
    <property type="nucleotide sequence ID" value="NZ_QRUD01000029.1"/>
</dbReference>
<organism evidence="5 6">
    <name type="scientific">Phocaeicola vulgatus</name>
    <name type="common">Bacteroides vulgatus</name>
    <dbReference type="NCBI Taxonomy" id="821"/>
    <lineage>
        <taxon>Bacteria</taxon>
        <taxon>Pseudomonadati</taxon>
        <taxon>Bacteroidota</taxon>
        <taxon>Bacteroidia</taxon>
        <taxon>Bacteroidales</taxon>
        <taxon>Bacteroidaceae</taxon>
        <taxon>Phocaeicola</taxon>
    </lineage>
</organism>
<dbReference type="InterPro" id="IPR010090">
    <property type="entry name" value="Phage_tape_meas"/>
</dbReference>
<evidence type="ECO:0000256" key="3">
    <source>
        <dbReference type="SAM" id="MobiDB-lite"/>
    </source>
</evidence>
<dbReference type="Pfam" id="PF10145">
    <property type="entry name" value="PhageMin_Tail"/>
    <property type="match status" value="1"/>
</dbReference>
<dbReference type="EMBL" id="QRUD01000029">
    <property type="protein sequence ID" value="RGR38988.1"/>
    <property type="molecule type" value="Genomic_DNA"/>
</dbReference>
<feature type="coiled-coil region" evidence="2">
    <location>
        <begin position="75"/>
        <end position="150"/>
    </location>
</feature>
<dbReference type="PANTHER" id="PTHR37813">
    <property type="entry name" value="FELS-2 PROPHAGE PROTEIN"/>
    <property type="match status" value="1"/>
</dbReference>
<gene>
    <name evidence="5" type="ORF">DWY53_11460</name>
</gene>
<feature type="coiled-coil region" evidence="2">
    <location>
        <begin position="753"/>
        <end position="780"/>
    </location>
</feature>
<dbReference type="Proteomes" id="UP000266497">
    <property type="component" value="Unassembled WGS sequence"/>
</dbReference>
<evidence type="ECO:0000256" key="1">
    <source>
        <dbReference type="ARBA" id="ARBA00022612"/>
    </source>
</evidence>
<reference evidence="5 6" key="1">
    <citation type="submission" date="2018-08" db="EMBL/GenBank/DDBJ databases">
        <title>A genome reference for cultivated species of the human gut microbiota.</title>
        <authorList>
            <person name="Zou Y."/>
            <person name="Xue W."/>
            <person name="Luo G."/>
        </authorList>
    </citation>
    <scope>NUCLEOTIDE SEQUENCE [LARGE SCALE GENOMIC DNA]</scope>
    <source>
        <strain evidence="5 6">AF25-30LB</strain>
    </source>
</reference>
<name>A0A395UR09_PHOVU</name>
<accession>A0A395UR09</accession>
<keyword evidence="1" id="KW-1188">Viral release from host cell</keyword>
<keyword evidence="2" id="KW-0175">Coiled coil</keyword>
<evidence type="ECO:0000313" key="5">
    <source>
        <dbReference type="EMBL" id="RGR38988.1"/>
    </source>
</evidence>
<evidence type="ECO:0000256" key="2">
    <source>
        <dbReference type="SAM" id="Coils"/>
    </source>
</evidence>
<dbReference type="NCBIfam" id="TIGR01760">
    <property type="entry name" value="tape_meas_TP901"/>
    <property type="match status" value="1"/>
</dbReference>